<gene>
    <name evidence="1" type="ORF">L873DRAFT_768324</name>
</gene>
<protein>
    <submittedName>
        <fullName evidence="1">Uncharacterized protein</fullName>
    </submittedName>
</protein>
<evidence type="ECO:0000313" key="1">
    <source>
        <dbReference type="EMBL" id="RPA88922.1"/>
    </source>
</evidence>
<dbReference type="AlphaFoldDB" id="A0A3N4IRY7"/>
<dbReference type="EMBL" id="ML120637">
    <property type="protein sequence ID" value="RPA88922.1"/>
    <property type="molecule type" value="Genomic_DNA"/>
</dbReference>
<dbReference type="Proteomes" id="UP000276215">
    <property type="component" value="Unassembled WGS sequence"/>
</dbReference>
<proteinExistence type="predicted"/>
<reference evidence="1 2" key="1">
    <citation type="journal article" date="2018" name="Nat. Ecol. Evol.">
        <title>Pezizomycetes genomes reveal the molecular basis of ectomycorrhizal truffle lifestyle.</title>
        <authorList>
            <person name="Murat C."/>
            <person name="Payen T."/>
            <person name="Noel B."/>
            <person name="Kuo A."/>
            <person name="Morin E."/>
            <person name="Chen J."/>
            <person name="Kohler A."/>
            <person name="Krizsan K."/>
            <person name="Balestrini R."/>
            <person name="Da Silva C."/>
            <person name="Montanini B."/>
            <person name="Hainaut M."/>
            <person name="Levati E."/>
            <person name="Barry K.W."/>
            <person name="Belfiori B."/>
            <person name="Cichocki N."/>
            <person name="Clum A."/>
            <person name="Dockter R.B."/>
            <person name="Fauchery L."/>
            <person name="Guy J."/>
            <person name="Iotti M."/>
            <person name="Le Tacon F."/>
            <person name="Lindquist E.A."/>
            <person name="Lipzen A."/>
            <person name="Malagnac F."/>
            <person name="Mello A."/>
            <person name="Molinier V."/>
            <person name="Miyauchi S."/>
            <person name="Poulain J."/>
            <person name="Riccioni C."/>
            <person name="Rubini A."/>
            <person name="Sitrit Y."/>
            <person name="Splivallo R."/>
            <person name="Traeger S."/>
            <person name="Wang M."/>
            <person name="Zifcakova L."/>
            <person name="Wipf D."/>
            <person name="Zambonelli A."/>
            <person name="Paolocci F."/>
            <person name="Nowrousian M."/>
            <person name="Ottonello S."/>
            <person name="Baldrian P."/>
            <person name="Spatafora J.W."/>
            <person name="Henrissat B."/>
            <person name="Nagy L.G."/>
            <person name="Aury J.M."/>
            <person name="Wincker P."/>
            <person name="Grigoriev I.V."/>
            <person name="Bonfante P."/>
            <person name="Martin F.M."/>
        </authorList>
    </citation>
    <scope>NUCLEOTIDE SEQUENCE [LARGE SCALE GENOMIC DNA]</scope>
    <source>
        <strain evidence="1 2">120613-1</strain>
    </source>
</reference>
<sequence length="101" mass="11823">MEYHPLWLLQECLTLFINHREWKSLYGVRAFLSPYATTYFLRYRESHHSAGHFGGVHLLAPRSLCLVGVQLQLGRGSIPVRLNYGRIINYTERRVLVPRIV</sequence>
<keyword evidence="2" id="KW-1185">Reference proteome</keyword>
<accession>A0A3N4IRY7</accession>
<name>A0A3N4IRY7_9PEZI</name>
<organism evidence="1 2">
    <name type="scientific">Choiromyces venosus 120613-1</name>
    <dbReference type="NCBI Taxonomy" id="1336337"/>
    <lineage>
        <taxon>Eukaryota</taxon>
        <taxon>Fungi</taxon>
        <taxon>Dikarya</taxon>
        <taxon>Ascomycota</taxon>
        <taxon>Pezizomycotina</taxon>
        <taxon>Pezizomycetes</taxon>
        <taxon>Pezizales</taxon>
        <taxon>Tuberaceae</taxon>
        <taxon>Choiromyces</taxon>
    </lineage>
</organism>
<evidence type="ECO:0000313" key="2">
    <source>
        <dbReference type="Proteomes" id="UP000276215"/>
    </source>
</evidence>